<evidence type="ECO:0000313" key="2">
    <source>
        <dbReference type="EMBL" id="RRT55381.1"/>
    </source>
</evidence>
<accession>A0A426YUM3</accession>
<feature type="region of interest" description="Disordered" evidence="1">
    <location>
        <begin position="144"/>
        <end position="163"/>
    </location>
</feature>
<protein>
    <submittedName>
        <fullName evidence="2">Uncharacterized protein</fullName>
    </submittedName>
</protein>
<name>A0A426YUM3_ENSVE</name>
<sequence>MLLQLGRSVDLKGSERSATIVDLLSFNSEKKLIADGVGTVPLLVGSDATVVVHKEDGLVQKNTSISGNKLQRAKFMQLIFSHDFKVRSNVIWKPMTPILQFYDRNASLAALVSYSSAEINDATSRSITVSPSLFRQFASSRNRRCRSPQPEQSSPPLHPPPLLPSSTPHRISRWLQPPSSATIFLSFSAGSIALAASPRYCHRHQPCCLPRASFLLAIKRQQIPTPLTSFLQSRSRRLTPLLQSRDLCFPTKTSCRTHRQRCSHSRIRRFGSRSTPASTSLVWQPSRSTSPAPAAAIDGVGDTISLSVACHRLIVRLLLQPFAATTRPPLLFDADPPLHLRPKPPSPLSPLLPLLRRQLSPYPCRSTSPARDKRCS</sequence>
<dbReference type="AlphaFoldDB" id="A0A426YUM3"/>
<evidence type="ECO:0000256" key="1">
    <source>
        <dbReference type="SAM" id="MobiDB-lite"/>
    </source>
</evidence>
<dbReference type="EMBL" id="AMZH03010115">
    <property type="protein sequence ID" value="RRT55381.1"/>
    <property type="molecule type" value="Genomic_DNA"/>
</dbReference>
<gene>
    <name evidence="2" type="ORF">B296_00024401</name>
</gene>
<proteinExistence type="predicted"/>
<organism evidence="2 3">
    <name type="scientific">Ensete ventricosum</name>
    <name type="common">Abyssinian banana</name>
    <name type="synonym">Musa ensete</name>
    <dbReference type="NCBI Taxonomy" id="4639"/>
    <lineage>
        <taxon>Eukaryota</taxon>
        <taxon>Viridiplantae</taxon>
        <taxon>Streptophyta</taxon>
        <taxon>Embryophyta</taxon>
        <taxon>Tracheophyta</taxon>
        <taxon>Spermatophyta</taxon>
        <taxon>Magnoliopsida</taxon>
        <taxon>Liliopsida</taxon>
        <taxon>Zingiberales</taxon>
        <taxon>Musaceae</taxon>
        <taxon>Ensete</taxon>
    </lineage>
</organism>
<evidence type="ECO:0000313" key="3">
    <source>
        <dbReference type="Proteomes" id="UP000287651"/>
    </source>
</evidence>
<comment type="caution">
    <text evidence="2">The sequence shown here is derived from an EMBL/GenBank/DDBJ whole genome shotgun (WGS) entry which is preliminary data.</text>
</comment>
<reference evidence="2 3" key="1">
    <citation type="journal article" date="2014" name="Agronomy (Basel)">
        <title>A Draft Genome Sequence for Ensete ventricosum, the Drought-Tolerant Tree Against Hunger.</title>
        <authorList>
            <person name="Harrison J."/>
            <person name="Moore K.A."/>
            <person name="Paszkiewicz K."/>
            <person name="Jones T."/>
            <person name="Grant M."/>
            <person name="Ambacheew D."/>
            <person name="Muzemil S."/>
            <person name="Studholme D.J."/>
        </authorList>
    </citation>
    <scope>NUCLEOTIDE SEQUENCE [LARGE SCALE GENOMIC DNA]</scope>
</reference>
<dbReference type="Proteomes" id="UP000287651">
    <property type="component" value="Unassembled WGS sequence"/>
</dbReference>